<dbReference type="PANTHER" id="PTHR22870:SF408">
    <property type="entry name" value="OS09G0560450 PROTEIN"/>
    <property type="match status" value="1"/>
</dbReference>
<feature type="region of interest" description="Disordered" evidence="3">
    <location>
        <begin position="1"/>
        <end position="20"/>
    </location>
</feature>
<name>A0A830I1R7_9CHLO</name>
<dbReference type="InterPro" id="IPR000408">
    <property type="entry name" value="Reg_chr_condens"/>
</dbReference>
<organism evidence="4 5">
    <name type="scientific">Pycnococcus provasolii</name>
    <dbReference type="NCBI Taxonomy" id="41880"/>
    <lineage>
        <taxon>Eukaryota</taxon>
        <taxon>Viridiplantae</taxon>
        <taxon>Chlorophyta</taxon>
        <taxon>Pseudoscourfieldiophyceae</taxon>
        <taxon>Pseudoscourfieldiales</taxon>
        <taxon>Pycnococcaceae</taxon>
        <taxon>Pycnococcus</taxon>
    </lineage>
</organism>
<evidence type="ECO:0000256" key="3">
    <source>
        <dbReference type="SAM" id="MobiDB-lite"/>
    </source>
</evidence>
<feature type="region of interest" description="Disordered" evidence="3">
    <location>
        <begin position="49"/>
        <end position="81"/>
    </location>
</feature>
<proteinExistence type="predicted"/>
<feature type="region of interest" description="Disordered" evidence="3">
    <location>
        <begin position="426"/>
        <end position="451"/>
    </location>
</feature>
<feature type="repeat" description="RCC1" evidence="2">
    <location>
        <begin position="414"/>
        <end position="451"/>
    </location>
</feature>
<dbReference type="PROSITE" id="PS00626">
    <property type="entry name" value="RCC1_2"/>
    <property type="match status" value="2"/>
</dbReference>
<evidence type="ECO:0000256" key="1">
    <source>
        <dbReference type="ARBA" id="ARBA00022737"/>
    </source>
</evidence>
<comment type="caution">
    <text evidence="4">The sequence shown here is derived from an EMBL/GenBank/DDBJ whole genome shotgun (WGS) entry which is preliminary data.</text>
</comment>
<dbReference type="PANTHER" id="PTHR22870">
    <property type="entry name" value="REGULATOR OF CHROMOSOME CONDENSATION"/>
    <property type="match status" value="1"/>
</dbReference>
<dbReference type="AlphaFoldDB" id="A0A830I1R7"/>
<keyword evidence="1" id="KW-0677">Repeat</keyword>
<feature type="compositionally biased region" description="Polar residues" evidence="3">
    <location>
        <begin position="437"/>
        <end position="451"/>
    </location>
</feature>
<evidence type="ECO:0000313" key="4">
    <source>
        <dbReference type="EMBL" id="GHP10999.1"/>
    </source>
</evidence>
<accession>A0A830I1R7</accession>
<sequence length="451" mass="48850">MSPRRPVSSARLYTSSQNVQPRVQRESLMLSRISVQNKVHMPFLNSEYLTKKQGSHSKPSTPATGERFSDGEARVSNGPAKPHLTRAAASASALANALSDVSNVMHAAAVTKDGVLFTWGYGCDGQLGHGGMYKGLQRAEEEIEEELELEGTARALNDDEVDKILQAEDEDEYASLSTSLGVHSAAAAAASKMRPIGAATPFRVRHNSWARSSVLMGTDPEQRALIELKRQLKLASEDVRRAAEVGNPELHRLAAQKELKLRRDLKNAQIVLSAVESKIDLTGQHPFAQPTKLQRESLRRHGKLRPDQSNSIVDETLQEMDRANDALGATVIGVACGARHTIVVTSDGYAWAFGDNAFGQLGLPPTRSPDNPNADAAPPPKRVQSPVQVLSLIDVRIVSVAAGAYHSLFLTNLGLVYACGRNHKGQLGDGTKDDRSVPQSIQPEITHSLTY</sequence>
<dbReference type="PROSITE" id="PS50012">
    <property type="entry name" value="RCC1_3"/>
    <property type="match status" value="2"/>
</dbReference>
<dbReference type="Proteomes" id="UP000660262">
    <property type="component" value="Unassembled WGS sequence"/>
</dbReference>
<gene>
    <name evidence="4" type="ORF">PPROV_000972900</name>
</gene>
<keyword evidence="5" id="KW-1185">Reference proteome</keyword>
<dbReference type="InterPro" id="IPR051210">
    <property type="entry name" value="Ub_ligase/GEF_domain"/>
</dbReference>
<evidence type="ECO:0000256" key="2">
    <source>
        <dbReference type="PROSITE-ProRule" id="PRU00235"/>
    </source>
</evidence>
<feature type="repeat" description="RCC1" evidence="2">
    <location>
        <begin position="348"/>
        <end position="413"/>
    </location>
</feature>
<reference evidence="4" key="1">
    <citation type="submission" date="2020-10" db="EMBL/GenBank/DDBJ databases">
        <title>Unveiling of a novel bifunctional photoreceptor, Dualchrome1, isolated from a cosmopolitan green alga.</title>
        <authorList>
            <person name="Suzuki S."/>
            <person name="Kawachi M."/>
        </authorList>
    </citation>
    <scope>NUCLEOTIDE SEQUENCE</scope>
    <source>
        <strain evidence="4">NIES 2893</strain>
    </source>
</reference>
<feature type="region of interest" description="Disordered" evidence="3">
    <location>
        <begin position="362"/>
        <end position="383"/>
    </location>
</feature>
<protein>
    <submittedName>
        <fullName evidence="4">Uncharacterized protein</fullName>
    </submittedName>
</protein>
<dbReference type="InterPro" id="IPR009091">
    <property type="entry name" value="RCC1/BLIP-II"/>
</dbReference>
<dbReference type="Gene3D" id="2.130.10.30">
    <property type="entry name" value="Regulator of chromosome condensation 1/beta-lactamase-inhibitor protein II"/>
    <property type="match status" value="2"/>
</dbReference>
<evidence type="ECO:0000313" key="5">
    <source>
        <dbReference type="Proteomes" id="UP000660262"/>
    </source>
</evidence>
<feature type="compositionally biased region" description="Polar residues" evidence="3">
    <location>
        <begin position="11"/>
        <end position="20"/>
    </location>
</feature>
<dbReference type="OrthoDB" id="8068875at2759"/>
<dbReference type="EMBL" id="BNJQ01000032">
    <property type="protein sequence ID" value="GHP10999.1"/>
    <property type="molecule type" value="Genomic_DNA"/>
</dbReference>
<dbReference type="Pfam" id="PF00415">
    <property type="entry name" value="RCC1"/>
    <property type="match status" value="2"/>
</dbReference>
<dbReference type="SUPFAM" id="SSF50985">
    <property type="entry name" value="RCC1/BLIP-II"/>
    <property type="match status" value="1"/>
</dbReference>